<evidence type="ECO:0000259" key="11">
    <source>
        <dbReference type="Pfam" id="PF12627"/>
    </source>
</evidence>
<dbReference type="Pfam" id="PF01743">
    <property type="entry name" value="PolyA_pol"/>
    <property type="match status" value="1"/>
</dbReference>
<feature type="domain" description="Poly A polymerase head" evidence="10">
    <location>
        <begin position="28"/>
        <end position="148"/>
    </location>
</feature>
<dbReference type="CDD" id="cd05398">
    <property type="entry name" value="NT_ClassII-CCAase"/>
    <property type="match status" value="1"/>
</dbReference>
<dbReference type="AlphaFoldDB" id="A0A4U0FHB2"/>
<dbReference type="InterPro" id="IPR032828">
    <property type="entry name" value="PolyA_RNA-bd"/>
</dbReference>
<evidence type="ECO:0000256" key="1">
    <source>
        <dbReference type="ARBA" id="ARBA00001946"/>
    </source>
</evidence>
<keyword evidence="8 9" id="KW-0694">RNA-binding</keyword>
<evidence type="ECO:0000256" key="5">
    <source>
        <dbReference type="ARBA" id="ARBA00022723"/>
    </source>
</evidence>
<dbReference type="GO" id="GO:0046872">
    <property type="term" value="F:metal ion binding"/>
    <property type="evidence" value="ECO:0007669"/>
    <property type="project" value="UniProtKB-KW"/>
</dbReference>
<dbReference type="Pfam" id="PF13735">
    <property type="entry name" value="tRNA_NucTran2_2"/>
    <property type="match status" value="1"/>
</dbReference>
<evidence type="ECO:0000313" key="13">
    <source>
        <dbReference type="EMBL" id="TJY44318.1"/>
    </source>
</evidence>
<dbReference type="InterPro" id="IPR043519">
    <property type="entry name" value="NT_sf"/>
</dbReference>
<feature type="domain" description="CCA-adding enzyme C-terminal" evidence="12">
    <location>
        <begin position="266"/>
        <end position="403"/>
    </location>
</feature>
<comment type="similarity">
    <text evidence="9">Belongs to the tRNA nucleotidyltransferase/poly(A) polymerase family.</text>
</comment>
<dbReference type="GO" id="GO:0000049">
    <property type="term" value="F:tRNA binding"/>
    <property type="evidence" value="ECO:0007669"/>
    <property type="project" value="TreeGrafter"/>
</dbReference>
<evidence type="ECO:0000256" key="9">
    <source>
        <dbReference type="RuleBase" id="RU003953"/>
    </source>
</evidence>
<dbReference type="Gene3D" id="3.30.460.10">
    <property type="entry name" value="Beta Polymerase, domain 2"/>
    <property type="match status" value="1"/>
</dbReference>
<keyword evidence="4 13" id="KW-0548">Nucleotidyltransferase</keyword>
<accession>A0A4U0FHB2</accession>
<evidence type="ECO:0000259" key="12">
    <source>
        <dbReference type="Pfam" id="PF13735"/>
    </source>
</evidence>
<dbReference type="PANTHER" id="PTHR46173">
    <property type="entry name" value="CCA TRNA NUCLEOTIDYLTRANSFERASE 1, MITOCHONDRIAL"/>
    <property type="match status" value="1"/>
</dbReference>
<dbReference type="OrthoDB" id="9805698at2"/>
<comment type="cofactor">
    <cofactor evidence="1">
        <name>Mg(2+)</name>
        <dbReference type="ChEBI" id="CHEBI:18420"/>
    </cofactor>
</comment>
<evidence type="ECO:0000256" key="8">
    <source>
        <dbReference type="ARBA" id="ARBA00022884"/>
    </source>
</evidence>
<dbReference type="NCBIfam" id="NF009814">
    <property type="entry name" value="PRK13299.1"/>
    <property type="match status" value="1"/>
</dbReference>
<keyword evidence="7" id="KW-0460">Magnesium</keyword>
<dbReference type="Proteomes" id="UP000309673">
    <property type="component" value="Unassembled WGS sequence"/>
</dbReference>
<evidence type="ECO:0000256" key="4">
    <source>
        <dbReference type="ARBA" id="ARBA00022695"/>
    </source>
</evidence>
<evidence type="ECO:0000259" key="10">
    <source>
        <dbReference type="Pfam" id="PF01743"/>
    </source>
</evidence>
<evidence type="ECO:0000313" key="14">
    <source>
        <dbReference type="Proteomes" id="UP000309673"/>
    </source>
</evidence>
<sequence length="413" mass="46055">MTARDETESLWNSGLEIVRVLYSRGHEAYLVGGSVRDRLLGRSLHDIDIATSALPEEVTAAFNRTIPTGLKHGTVTVFEGGRHFEVTTFRTESGYSDARRPDRVAFVRDLREDLSRRDFTINALAVGVDGELTDPFDGRRDLRDGRIRCVGDADRRFGEDALRMLRAIRFAAEFRFSLSLSVWRGIRRQAERLGLVSMERVGAEWDKMMAGSDPDRACGLLARSGLLSCVKEPLPEVVTAGPGGLTVRGEEWPHGLRCLREIGDTDVRWSAFLAAVGASPEEAGALFRTLRFSGRRESRVTAAVVFQRRMESSHDRASFITAILDVGRSAARDWLDMQAEGGRFRDWLAELTVDTMGQLAVKGDQLALRLDKPAGPWVARLLRYLLGEVAHGRLTNEKAKLLKASEEWQDAEQ</sequence>
<dbReference type="Gene3D" id="1.10.246.80">
    <property type="match status" value="1"/>
</dbReference>
<dbReference type="GO" id="GO:0004810">
    <property type="term" value="F:CCA tRNA nucleotidyltransferase activity"/>
    <property type="evidence" value="ECO:0007669"/>
    <property type="project" value="UniProtKB-EC"/>
</dbReference>
<dbReference type="InterPro" id="IPR032810">
    <property type="entry name" value="CCA-adding_enz_C"/>
</dbReference>
<reference evidence="13 14" key="1">
    <citation type="submission" date="2019-04" db="EMBL/GenBank/DDBJ databases">
        <title>Cohnella sp. nov., isolated from soil.</title>
        <authorList>
            <person name="Kim W."/>
        </authorList>
    </citation>
    <scope>NUCLEOTIDE SEQUENCE [LARGE SCALE GENOMIC DNA]</scope>
    <source>
        <strain evidence="13 14">CAU 1483</strain>
    </source>
</reference>
<keyword evidence="5" id="KW-0479">Metal-binding</keyword>
<dbReference type="Gene3D" id="1.10.3090.10">
    <property type="entry name" value="cca-adding enzyme, domain 2"/>
    <property type="match status" value="1"/>
</dbReference>
<dbReference type="SUPFAM" id="SSF81301">
    <property type="entry name" value="Nucleotidyltransferase"/>
    <property type="match status" value="1"/>
</dbReference>
<evidence type="ECO:0000256" key="3">
    <source>
        <dbReference type="ARBA" id="ARBA00022694"/>
    </source>
</evidence>
<dbReference type="PANTHER" id="PTHR46173:SF1">
    <property type="entry name" value="CCA TRNA NUCLEOTIDYLTRANSFERASE 1, MITOCHONDRIAL"/>
    <property type="match status" value="1"/>
</dbReference>
<gene>
    <name evidence="13" type="ORF">E5161_02725</name>
</gene>
<keyword evidence="3" id="KW-0819">tRNA processing</keyword>
<dbReference type="GO" id="GO:0008033">
    <property type="term" value="P:tRNA processing"/>
    <property type="evidence" value="ECO:0007669"/>
    <property type="project" value="UniProtKB-KW"/>
</dbReference>
<name>A0A4U0FHB2_9BACL</name>
<dbReference type="EMBL" id="SUPK01000001">
    <property type="protein sequence ID" value="TJY44318.1"/>
    <property type="molecule type" value="Genomic_DNA"/>
</dbReference>
<dbReference type="Pfam" id="PF12627">
    <property type="entry name" value="PolyA_pol_RNAbd"/>
    <property type="match status" value="1"/>
</dbReference>
<dbReference type="SUPFAM" id="SSF81891">
    <property type="entry name" value="Poly A polymerase C-terminal region-like"/>
    <property type="match status" value="1"/>
</dbReference>
<evidence type="ECO:0000256" key="6">
    <source>
        <dbReference type="ARBA" id="ARBA00022741"/>
    </source>
</evidence>
<dbReference type="InterPro" id="IPR002646">
    <property type="entry name" value="PolA_pol_head_dom"/>
</dbReference>
<protein>
    <submittedName>
        <fullName evidence="13">CCA tRNA nucleotidyltransferase</fullName>
        <ecNumber evidence="13">2.7.7.72</ecNumber>
    </submittedName>
</protein>
<dbReference type="InterPro" id="IPR050264">
    <property type="entry name" value="Bact_CCA-adding_enz_type3_sf"/>
</dbReference>
<keyword evidence="14" id="KW-1185">Reference proteome</keyword>
<dbReference type="RefSeq" id="WP_136776127.1">
    <property type="nucleotide sequence ID" value="NZ_SUPK01000001.1"/>
</dbReference>
<dbReference type="EC" id="2.7.7.72" evidence="13"/>
<keyword evidence="2 9" id="KW-0808">Transferase</keyword>
<organism evidence="13 14">
    <name type="scientific">Cohnella pontilimi</name>
    <dbReference type="NCBI Taxonomy" id="2564100"/>
    <lineage>
        <taxon>Bacteria</taxon>
        <taxon>Bacillati</taxon>
        <taxon>Bacillota</taxon>
        <taxon>Bacilli</taxon>
        <taxon>Bacillales</taxon>
        <taxon>Paenibacillaceae</taxon>
        <taxon>Cohnella</taxon>
    </lineage>
</organism>
<comment type="caution">
    <text evidence="13">The sequence shown here is derived from an EMBL/GenBank/DDBJ whole genome shotgun (WGS) entry which is preliminary data.</text>
</comment>
<proteinExistence type="inferred from homology"/>
<evidence type="ECO:0000256" key="2">
    <source>
        <dbReference type="ARBA" id="ARBA00022679"/>
    </source>
</evidence>
<keyword evidence="6" id="KW-0547">Nucleotide-binding</keyword>
<dbReference type="GO" id="GO:0000166">
    <property type="term" value="F:nucleotide binding"/>
    <property type="evidence" value="ECO:0007669"/>
    <property type="project" value="UniProtKB-KW"/>
</dbReference>
<feature type="domain" description="tRNA nucleotidyltransferase/poly(A) polymerase RNA and SrmB- binding" evidence="11">
    <location>
        <begin position="176"/>
        <end position="228"/>
    </location>
</feature>
<evidence type="ECO:0000256" key="7">
    <source>
        <dbReference type="ARBA" id="ARBA00022842"/>
    </source>
</evidence>